<reference evidence="6" key="1">
    <citation type="submission" date="2019-09" db="EMBL/GenBank/DDBJ databases">
        <title>Characterisation of the sponge microbiome using genome-centric metagenomics.</title>
        <authorList>
            <person name="Engelberts J.P."/>
            <person name="Robbins S.J."/>
            <person name="De Goeij J.M."/>
            <person name="Aranda M."/>
            <person name="Bell S.C."/>
            <person name="Webster N.S."/>
        </authorList>
    </citation>
    <scope>NUCLEOTIDE SEQUENCE</scope>
    <source>
        <strain evidence="6">SB0661_bin_32</strain>
    </source>
</reference>
<organism evidence="6">
    <name type="scientific">Caldilineaceae bacterium SB0661_bin_32</name>
    <dbReference type="NCBI Taxonomy" id="2605255"/>
    <lineage>
        <taxon>Bacteria</taxon>
        <taxon>Bacillati</taxon>
        <taxon>Chloroflexota</taxon>
        <taxon>Caldilineae</taxon>
        <taxon>Caldilineales</taxon>
        <taxon>Caldilineaceae</taxon>
    </lineage>
</organism>
<dbReference type="InterPro" id="IPR020103">
    <property type="entry name" value="PsdUridine_synth_cat_dom_sf"/>
</dbReference>
<comment type="catalytic activity">
    <reaction evidence="4">
        <text>uridine(13) in tRNA = pseudouridine(13) in tRNA</text>
        <dbReference type="Rhea" id="RHEA:42540"/>
        <dbReference type="Rhea" id="RHEA-COMP:10105"/>
        <dbReference type="Rhea" id="RHEA-COMP:10106"/>
        <dbReference type="ChEBI" id="CHEBI:65314"/>
        <dbReference type="ChEBI" id="CHEBI:65315"/>
        <dbReference type="EC" id="5.4.99.27"/>
    </reaction>
</comment>
<keyword evidence="2 4" id="KW-0819">tRNA processing</keyword>
<dbReference type="PROSITE" id="PS50984">
    <property type="entry name" value="TRUD"/>
    <property type="match status" value="1"/>
</dbReference>
<keyword evidence="3 4" id="KW-0413">Isomerase</keyword>
<comment type="function">
    <text evidence="4">Responsible for synthesis of pseudouridine from uracil-13 in transfer RNAs.</text>
</comment>
<accession>A0A6B1D634</accession>
<sequence length="382" mass="42250">MRRCRQPRRRGVGVELDLRLPYSTEGLPGLGGQLRAAPDAFIVEEIPLYEASGAGQHLYVNITKEELTSREVQRGLAEAFDLPYRAVGFAGMKDKHARATQTFSLLVGHVDDEFLKAAPARIGAKTPVTVNWVRLHRNKLKKGHLLGNRFTITVTRPSVDGEEVMARATAIAAQVRSCGLPNYYGPQRLGQNGANVRRGWELLQGNKRMANRWLRSLLLASVQSYLCNRYLALRQQQGRFTKLLKGDIAKKHDTGGLFVVADQAAEQGRFERKEISFTAPIYGPKMWEAEAESGDLEQGLLAESGLDMGSLAKAKMMGTRRLGRILLNDLSVRQKGREMVVAFSLPKGAFATTVLREFMKVSDDLLAQTATDNGEIDEDGGI</sequence>
<dbReference type="InterPro" id="IPR011760">
    <property type="entry name" value="PsdUridine_synth_TruD_insert"/>
</dbReference>
<dbReference type="GO" id="GO:0003723">
    <property type="term" value="F:RNA binding"/>
    <property type="evidence" value="ECO:0007669"/>
    <property type="project" value="InterPro"/>
</dbReference>
<dbReference type="HAMAP" id="MF_01082">
    <property type="entry name" value="TruD"/>
    <property type="match status" value="1"/>
</dbReference>
<dbReference type="InterPro" id="IPR001656">
    <property type="entry name" value="PsdUridine_synth_TruD"/>
</dbReference>
<evidence type="ECO:0000256" key="4">
    <source>
        <dbReference type="HAMAP-Rule" id="MF_01082"/>
    </source>
</evidence>
<evidence type="ECO:0000256" key="2">
    <source>
        <dbReference type="ARBA" id="ARBA00022694"/>
    </source>
</evidence>
<dbReference type="InterPro" id="IPR043165">
    <property type="entry name" value="TruD_insert_sf"/>
</dbReference>
<dbReference type="Gene3D" id="3.30.2350.20">
    <property type="entry name" value="TruD, catalytic domain"/>
    <property type="match status" value="1"/>
</dbReference>
<dbReference type="SUPFAM" id="SSF55120">
    <property type="entry name" value="Pseudouridine synthase"/>
    <property type="match status" value="1"/>
</dbReference>
<evidence type="ECO:0000259" key="5">
    <source>
        <dbReference type="PROSITE" id="PS50984"/>
    </source>
</evidence>
<dbReference type="GO" id="GO:0031119">
    <property type="term" value="P:tRNA pseudouridine synthesis"/>
    <property type="evidence" value="ECO:0007669"/>
    <property type="project" value="UniProtKB-UniRule"/>
</dbReference>
<proteinExistence type="inferred from homology"/>
<evidence type="ECO:0000313" key="6">
    <source>
        <dbReference type="EMBL" id="MYC94882.1"/>
    </source>
</evidence>
<dbReference type="GO" id="GO:0160150">
    <property type="term" value="F:tRNA pseudouridine(13) synthase activity"/>
    <property type="evidence" value="ECO:0007669"/>
    <property type="project" value="UniProtKB-EC"/>
</dbReference>
<evidence type="ECO:0000256" key="1">
    <source>
        <dbReference type="ARBA" id="ARBA00007953"/>
    </source>
</evidence>
<dbReference type="PANTHER" id="PTHR47811:SF1">
    <property type="entry name" value="TRNA PSEUDOURIDINE SYNTHASE D"/>
    <property type="match status" value="1"/>
</dbReference>
<dbReference type="PANTHER" id="PTHR47811">
    <property type="entry name" value="TRNA PSEUDOURIDINE SYNTHASE D"/>
    <property type="match status" value="1"/>
</dbReference>
<name>A0A6B1D634_9CHLR</name>
<evidence type="ECO:0000256" key="3">
    <source>
        <dbReference type="ARBA" id="ARBA00023235"/>
    </source>
</evidence>
<feature type="domain" description="TRUD" evidence="5">
    <location>
        <begin position="179"/>
        <end position="325"/>
    </location>
</feature>
<feature type="active site" description="Nucleophile" evidence="4">
    <location>
        <position position="94"/>
    </location>
</feature>
<dbReference type="Gene3D" id="3.30.2340.10">
    <property type="entry name" value="TruD, insertion domain"/>
    <property type="match status" value="1"/>
</dbReference>
<dbReference type="GO" id="GO:0005829">
    <property type="term" value="C:cytosol"/>
    <property type="evidence" value="ECO:0007669"/>
    <property type="project" value="TreeGrafter"/>
</dbReference>
<comment type="caution">
    <text evidence="6">The sequence shown here is derived from an EMBL/GenBank/DDBJ whole genome shotgun (WGS) entry which is preliminary data.</text>
</comment>
<dbReference type="AlphaFoldDB" id="A0A6B1D634"/>
<dbReference type="EMBL" id="VXMH01000036">
    <property type="protein sequence ID" value="MYC94882.1"/>
    <property type="molecule type" value="Genomic_DNA"/>
</dbReference>
<dbReference type="InterPro" id="IPR042214">
    <property type="entry name" value="TruD_catalytic"/>
</dbReference>
<dbReference type="InterPro" id="IPR050170">
    <property type="entry name" value="TruD_pseudoU_synthase"/>
</dbReference>
<dbReference type="Pfam" id="PF01142">
    <property type="entry name" value="TruD"/>
    <property type="match status" value="2"/>
</dbReference>
<protein>
    <recommendedName>
        <fullName evidence="4">tRNA pseudouridine synthase D</fullName>
        <ecNumber evidence="4">5.4.99.27</ecNumber>
    </recommendedName>
    <alternativeName>
        <fullName evidence="4">tRNA pseudouridine(13) synthase</fullName>
    </alternativeName>
    <alternativeName>
        <fullName evidence="4">tRNA pseudouridylate synthase D</fullName>
    </alternativeName>
    <alternativeName>
        <fullName evidence="4">tRNA-uridine isomerase D</fullName>
    </alternativeName>
</protein>
<gene>
    <name evidence="4" type="primary">truD</name>
    <name evidence="6" type="ORF">F4X14_07915</name>
</gene>
<dbReference type="EC" id="5.4.99.27" evidence="4"/>
<comment type="similarity">
    <text evidence="1 4">Belongs to the pseudouridine synthase TruD family.</text>
</comment>